<evidence type="ECO:0000313" key="2">
    <source>
        <dbReference type="EMBL" id="MBA4654466.1"/>
    </source>
</evidence>
<protein>
    <submittedName>
        <fullName evidence="2">Uncharacterized protein</fullName>
    </submittedName>
</protein>
<evidence type="ECO:0000256" key="1">
    <source>
        <dbReference type="SAM" id="Phobius"/>
    </source>
</evidence>
<proteinExistence type="predicted"/>
<accession>A0A7C9E1E1</accession>
<sequence>MSYTPGNLLPRSLLPQPRVLGRIRAWPWATSDPTCPPRYNVGECHHHSRRLPAGPTTIFVMMRPTDLLGGAVHVAFSLVIATVIGFSVARVLPWIRHLYQTHV</sequence>
<dbReference type="AlphaFoldDB" id="A0A7C9E1E1"/>
<keyword evidence="1" id="KW-1133">Transmembrane helix</keyword>
<dbReference type="EMBL" id="GISG01183713">
    <property type="protein sequence ID" value="MBA4654466.1"/>
    <property type="molecule type" value="Transcribed_RNA"/>
</dbReference>
<feature type="transmembrane region" description="Helical" evidence="1">
    <location>
        <begin position="71"/>
        <end position="92"/>
    </location>
</feature>
<name>A0A7C9E1E1_OPUST</name>
<keyword evidence="1" id="KW-0472">Membrane</keyword>
<reference evidence="2" key="2">
    <citation type="submission" date="2020-07" db="EMBL/GenBank/DDBJ databases">
        <authorList>
            <person name="Vera ALvarez R."/>
            <person name="Arias-Moreno D.M."/>
            <person name="Jimenez-Jacinto V."/>
            <person name="Jimenez-Bremont J.F."/>
            <person name="Swaminathan K."/>
            <person name="Moose S.P."/>
            <person name="Guerrero-Gonzalez M.L."/>
            <person name="Marino-Ramirez L."/>
            <person name="Landsman D."/>
            <person name="Rodriguez-Kessler M."/>
            <person name="Delgado-Sanchez P."/>
        </authorList>
    </citation>
    <scope>NUCLEOTIDE SEQUENCE</scope>
    <source>
        <tissue evidence="2">Cladode</tissue>
    </source>
</reference>
<organism evidence="2">
    <name type="scientific">Opuntia streptacantha</name>
    <name type="common">Prickly pear cactus</name>
    <name type="synonym">Opuntia cardona</name>
    <dbReference type="NCBI Taxonomy" id="393608"/>
    <lineage>
        <taxon>Eukaryota</taxon>
        <taxon>Viridiplantae</taxon>
        <taxon>Streptophyta</taxon>
        <taxon>Embryophyta</taxon>
        <taxon>Tracheophyta</taxon>
        <taxon>Spermatophyta</taxon>
        <taxon>Magnoliopsida</taxon>
        <taxon>eudicotyledons</taxon>
        <taxon>Gunneridae</taxon>
        <taxon>Pentapetalae</taxon>
        <taxon>Caryophyllales</taxon>
        <taxon>Cactineae</taxon>
        <taxon>Cactaceae</taxon>
        <taxon>Opuntioideae</taxon>
        <taxon>Opuntia</taxon>
    </lineage>
</organism>
<reference evidence="2" key="1">
    <citation type="journal article" date="2013" name="J. Plant Res.">
        <title>Effect of fungi and light on seed germination of three Opuntia species from semiarid lands of central Mexico.</title>
        <authorList>
            <person name="Delgado-Sanchez P."/>
            <person name="Jimenez-Bremont J.F."/>
            <person name="Guerrero-Gonzalez Mde L."/>
            <person name="Flores J."/>
        </authorList>
    </citation>
    <scope>NUCLEOTIDE SEQUENCE</scope>
    <source>
        <tissue evidence="2">Cladode</tissue>
    </source>
</reference>
<keyword evidence="1" id="KW-0812">Transmembrane</keyword>